<dbReference type="AlphaFoldDB" id="A0A1V9VEK5"/>
<sequence length="208" mass="24064">MLEIVKNSSIFIVNSIEDSLNKFLAVYPTHQTRVIKNEEKDEFQIEQANKTLKEAYIASNETKYLFLCGATFRVEAQNALLKILEEPPKNIVFILLVSSKNSLLPTIYSRLPYKNLKKVVEKDDIELNIKKLDLKDIYTFIKNNQKITKDEAINIVETILIKANKENIKLNQKELDIFFKSIKLLELNSKPTTVLTYLLLSILEKEAK</sequence>
<comment type="caution">
    <text evidence="1">The sequence shown here is derived from an EMBL/GenBank/DDBJ whole genome shotgun (WGS) entry which is preliminary data.</text>
</comment>
<dbReference type="NCBIfam" id="NF006296">
    <property type="entry name" value="PRK08485.1"/>
    <property type="match status" value="1"/>
</dbReference>
<organism evidence="1 2">
    <name type="scientific">Aliarcobacter cryaerophilus</name>
    <dbReference type="NCBI Taxonomy" id="28198"/>
    <lineage>
        <taxon>Bacteria</taxon>
        <taxon>Pseudomonadati</taxon>
        <taxon>Campylobacterota</taxon>
        <taxon>Epsilonproteobacteria</taxon>
        <taxon>Campylobacterales</taxon>
        <taxon>Arcobacteraceae</taxon>
        <taxon>Aliarcobacter</taxon>
    </lineage>
</organism>
<dbReference type="InterPro" id="IPR027417">
    <property type="entry name" value="P-loop_NTPase"/>
</dbReference>
<dbReference type="EMBL" id="LNTC01000001">
    <property type="protein sequence ID" value="OQR42359.1"/>
    <property type="molecule type" value="Genomic_DNA"/>
</dbReference>
<protein>
    <submittedName>
        <fullName evidence="1">DNA polymerase III subunit delta</fullName>
    </submittedName>
</protein>
<dbReference type="Pfam" id="PF13177">
    <property type="entry name" value="DNA_pol3_delta2"/>
    <property type="match status" value="1"/>
</dbReference>
<accession>A0A1V9VEK5</accession>
<evidence type="ECO:0000313" key="1">
    <source>
        <dbReference type="EMBL" id="OQR42359.1"/>
    </source>
</evidence>
<reference evidence="1 2" key="1">
    <citation type="submission" date="2017-04" db="EMBL/GenBank/DDBJ databases">
        <title>Accumulation and expression of multiple antibiotic resistance genes in Arcobacter cryaerophilus that thrives in sewage.</title>
        <authorList>
            <person name="Millar J.A."/>
            <person name="Raghavan R."/>
        </authorList>
    </citation>
    <scope>NUCLEOTIDE SEQUENCE [LARGE SCALE GENOMIC DNA]</scope>
    <source>
        <strain evidence="1 2">AZT-1</strain>
    </source>
</reference>
<dbReference type="Proteomes" id="UP000192599">
    <property type="component" value="Unassembled WGS sequence"/>
</dbReference>
<dbReference type="SUPFAM" id="SSF52540">
    <property type="entry name" value="P-loop containing nucleoside triphosphate hydrolases"/>
    <property type="match status" value="1"/>
</dbReference>
<name>A0A1V9VEK5_9BACT</name>
<proteinExistence type="predicted"/>
<gene>
    <name evidence="1" type="ORF">AS859_00170</name>
</gene>
<evidence type="ECO:0000313" key="2">
    <source>
        <dbReference type="Proteomes" id="UP000192599"/>
    </source>
</evidence>
<dbReference type="Gene3D" id="3.40.50.300">
    <property type="entry name" value="P-loop containing nucleotide triphosphate hydrolases"/>
    <property type="match status" value="1"/>
</dbReference>